<dbReference type="GO" id="GO:0007165">
    <property type="term" value="P:signal transduction"/>
    <property type="evidence" value="ECO:0007669"/>
    <property type="project" value="UniProtKB-KW"/>
</dbReference>
<evidence type="ECO:0000256" key="5">
    <source>
        <dbReference type="ARBA" id="ARBA00022725"/>
    </source>
</evidence>
<comment type="subcellular location">
    <subcellularLocation>
        <location evidence="1 10">Cell membrane</location>
        <topology evidence="1 10">Multi-pass membrane protein</topology>
    </subcellularLocation>
</comment>
<reference evidence="11" key="1">
    <citation type="journal article" date="2023" name="G3 (Bethesda)">
        <title>Whole genome assemblies of Zophobas morio and Tenebrio molitor.</title>
        <authorList>
            <person name="Kaur S."/>
            <person name="Stinson S.A."/>
            <person name="diCenzo G.C."/>
        </authorList>
    </citation>
    <scope>NUCLEOTIDE SEQUENCE</scope>
    <source>
        <strain evidence="11">QUZm001</strain>
    </source>
</reference>
<feature type="transmembrane region" description="Helical" evidence="10">
    <location>
        <begin position="286"/>
        <end position="308"/>
    </location>
</feature>
<evidence type="ECO:0000256" key="2">
    <source>
        <dbReference type="ARBA" id="ARBA00022475"/>
    </source>
</evidence>
<dbReference type="PANTHER" id="PTHR21137">
    <property type="entry name" value="ODORANT RECEPTOR"/>
    <property type="match status" value="1"/>
</dbReference>
<dbReference type="GO" id="GO:0004984">
    <property type="term" value="F:olfactory receptor activity"/>
    <property type="evidence" value="ECO:0007669"/>
    <property type="project" value="InterPro"/>
</dbReference>
<feature type="transmembrane region" description="Helical" evidence="10">
    <location>
        <begin position="36"/>
        <end position="55"/>
    </location>
</feature>
<feature type="transmembrane region" description="Helical" evidence="10">
    <location>
        <begin position="260"/>
        <end position="280"/>
    </location>
</feature>
<name>A0AA38IGE7_9CUCU</name>
<keyword evidence="6 10" id="KW-1133">Transmembrane helix</keyword>
<keyword evidence="9 10" id="KW-0807">Transducer</keyword>
<dbReference type="GO" id="GO:0005886">
    <property type="term" value="C:plasma membrane"/>
    <property type="evidence" value="ECO:0007669"/>
    <property type="project" value="UniProtKB-SubCell"/>
</dbReference>
<evidence type="ECO:0000256" key="8">
    <source>
        <dbReference type="ARBA" id="ARBA00023170"/>
    </source>
</evidence>
<dbReference type="Proteomes" id="UP001168821">
    <property type="component" value="Unassembled WGS sequence"/>
</dbReference>
<proteinExistence type="inferred from homology"/>
<evidence type="ECO:0000256" key="6">
    <source>
        <dbReference type="ARBA" id="ARBA00022989"/>
    </source>
</evidence>
<keyword evidence="7 10" id="KW-0472">Membrane</keyword>
<accession>A0AA38IGE7</accession>
<dbReference type="Pfam" id="PF02949">
    <property type="entry name" value="7tm_6"/>
    <property type="match status" value="1"/>
</dbReference>
<keyword evidence="5 10" id="KW-0552">Olfaction</keyword>
<evidence type="ECO:0000256" key="7">
    <source>
        <dbReference type="ARBA" id="ARBA00023136"/>
    </source>
</evidence>
<keyword evidence="3 10" id="KW-0716">Sensory transduction</keyword>
<dbReference type="AlphaFoldDB" id="A0AA38IGE7"/>
<comment type="similarity">
    <text evidence="10">Belongs to the insect chemoreceptor superfamily. Heteromeric odorant receptor channel (TC 1.A.69) family.</text>
</comment>
<dbReference type="InterPro" id="IPR004117">
    <property type="entry name" value="7tm6_olfct_rcpt"/>
</dbReference>
<evidence type="ECO:0000256" key="1">
    <source>
        <dbReference type="ARBA" id="ARBA00004651"/>
    </source>
</evidence>
<gene>
    <name evidence="11" type="ORF">Zmor_012919</name>
</gene>
<organism evidence="11 12">
    <name type="scientific">Zophobas morio</name>
    <dbReference type="NCBI Taxonomy" id="2755281"/>
    <lineage>
        <taxon>Eukaryota</taxon>
        <taxon>Metazoa</taxon>
        <taxon>Ecdysozoa</taxon>
        <taxon>Arthropoda</taxon>
        <taxon>Hexapoda</taxon>
        <taxon>Insecta</taxon>
        <taxon>Pterygota</taxon>
        <taxon>Neoptera</taxon>
        <taxon>Endopterygota</taxon>
        <taxon>Coleoptera</taxon>
        <taxon>Polyphaga</taxon>
        <taxon>Cucujiformia</taxon>
        <taxon>Tenebrionidae</taxon>
        <taxon>Zophobas</taxon>
    </lineage>
</organism>
<feature type="transmembrane region" description="Helical" evidence="10">
    <location>
        <begin position="134"/>
        <end position="151"/>
    </location>
</feature>
<dbReference type="GO" id="GO:0005549">
    <property type="term" value="F:odorant binding"/>
    <property type="evidence" value="ECO:0007669"/>
    <property type="project" value="InterPro"/>
</dbReference>
<evidence type="ECO:0000256" key="10">
    <source>
        <dbReference type="RuleBase" id="RU351113"/>
    </source>
</evidence>
<keyword evidence="2" id="KW-1003">Cell membrane</keyword>
<keyword evidence="8 10" id="KW-0675">Receptor</keyword>
<evidence type="ECO:0000256" key="4">
    <source>
        <dbReference type="ARBA" id="ARBA00022692"/>
    </source>
</evidence>
<dbReference type="PANTHER" id="PTHR21137:SF35">
    <property type="entry name" value="ODORANT RECEPTOR 19A-RELATED"/>
    <property type="match status" value="1"/>
</dbReference>
<evidence type="ECO:0000313" key="12">
    <source>
        <dbReference type="Proteomes" id="UP001168821"/>
    </source>
</evidence>
<sequence>MVVKRIQAFDLRDIFKTERTLLSLSGFYPQRHQINVPFYFTSALINVVVSYLQLFSMFGQMVVDRKDLSKLTDTLLFFMTHFTFLGKLTNFGYYRQNLLAIEDDLCAGILYSFSEKQLGILISKIGSCNTIAKIFRMSCVLCIIFYSVLPLLGDEKNLPLPGWLPYDTDTFYLETIIFQILSVCVSAYNNSSIDILTWKLIAVASGEMEILKENLRDLEYKSNGDKELEVTKETFGICIQHHNAVIDLVHKIEFVFSKGIFMQFLSSVIIICFTGFQLLVVPMASIQFVFLIMYFFCMMCQVAMYCWYGHEVMTTSDELGKFCYMSNWYDSDINIRKSITIFLEKTKKPVVLTAGKFVTLSLATLTGILRSSYSYFAVLQHLYQQDS</sequence>
<evidence type="ECO:0000313" key="11">
    <source>
        <dbReference type="EMBL" id="KAJ3653681.1"/>
    </source>
</evidence>
<comment type="caution">
    <text evidence="10">Lacks conserved residue(s) required for the propagation of feature annotation.</text>
</comment>
<comment type="caution">
    <text evidence="11">The sequence shown here is derived from an EMBL/GenBank/DDBJ whole genome shotgun (WGS) entry which is preliminary data.</text>
</comment>
<keyword evidence="4 10" id="KW-0812">Transmembrane</keyword>
<evidence type="ECO:0000256" key="3">
    <source>
        <dbReference type="ARBA" id="ARBA00022606"/>
    </source>
</evidence>
<dbReference type="EMBL" id="JALNTZ010000004">
    <property type="protein sequence ID" value="KAJ3653681.1"/>
    <property type="molecule type" value="Genomic_DNA"/>
</dbReference>
<feature type="transmembrane region" description="Helical" evidence="10">
    <location>
        <begin position="75"/>
        <end position="94"/>
    </location>
</feature>
<protein>
    <recommendedName>
        <fullName evidence="10">Odorant receptor</fullName>
    </recommendedName>
</protein>
<evidence type="ECO:0000256" key="9">
    <source>
        <dbReference type="ARBA" id="ARBA00023224"/>
    </source>
</evidence>
<keyword evidence="12" id="KW-1185">Reference proteome</keyword>